<gene>
    <name evidence="1" type="ORF">F934_01422</name>
</gene>
<accession>N9FIE6</accession>
<dbReference type="Proteomes" id="UP000018417">
    <property type="component" value="Unassembled WGS sequence"/>
</dbReference>
<evidence type="ECO:0000313" key="1">
    <source>
        <dbReference type="EMBL" id="ENW04691.1"/>
    </source>
</evidence>
<dbReference type="RefSeq" id="WP_005053430.1">
    <property type="nucleotide sequence ID" value="NZ_KB849759.1"/>
</dbReference>
<protein>
    <submittedName>
        <fullName evidence="1">Uncharacterized protein</fullName>
    </submittedName>
</protein>
<dbReference type="HOGENOM" id="CLU_1521987_0_0_6"/>
<proteinExistence type="predicted"/>
<dbReference type="AlphaFoldDB" id="N9FIE6"/>
<comment type="caution">
    <text evidence="1">The sequence shown here is derived from an EMBL/GenBank/DDBJ whole genome shotgun (WGS) entry which is preliminary data.</text>
</comment>
<dbReference type="OrthoDB" id="6712410at2"/>
<sequence length="176" mass="20525">MPHSSIKFKNENEYSLFTQMANFHSKSELIDLKLESTKNKVSVWMDAAVITMFSFGFFISLDSELTHQIVNSLLLIKANQNEPTLFQSRKIIDDKGFSLHHTFMYEVNEITSIKFLFNKDWNINEFNTACEILIRELKAYEKNEVSQISEIVNTHLNSEIILMSIDVNFDVIYLIN</sequence>
<dbReference type="PATRIC" id="fig|1217649.3.peg.1358"/>
<name>N9FIE6_9GAMM</name>
<organism evidence="1 2">
    <name type="scientific">Acinetobacter beijerinckii ANC 3835</name>
    <dbReference type="NCBI Taxonomy" id="1217649"/>
    <lineage>
        <taxon>Bacteria</taxon>
        <taxon>Pseudomonadati</taxon>
        <taxon>Pseudomonadota</taxon>
        <taxon>Gammaproteobacteria</taxon>
        <taxon>Moraxellales</taxon>
        <taxon>Moraxellaceae</taxon>
        <taxon>Acinetobacter</taxon>
    </lineage>
</organism>
<evidence type="ECO:0000313" key="2">
    <source>
        <dbReference type="Proteomes" id="UP000018417"/>
    </source>
</evidence>
<dbReference type="EMBL" id="APQK01000012">
    <property type="protein sequence ID" value="ENW04691.1"/>
    <property type="molecule type" value="Genomic_DNA"/>
</dbReference>
<reference evidence="1 2" key="1">
    <citation type="submission" date="2013-02" db="EMBL/GenBank/DDBJ databases">
        <title>The Genome Sequence of Acinetobacter beijerinckii ANC 3835.</title>
        <authorList>
            <consortium name="The Broad Institute Genome Sequencing Platform"/>
            <consortium name="The Broad Institute Genome Sequencing Center for Infectious Disease"/>
            <person name="Cerqueira G."/>
            <person name="Feldgarden M."/>
            <person name="Courvalin P."/>
            <person name="Perichon B."/>
            <person name="Grillot-Courvalin C."/>
            <person name="Clermont D."/>
            <person name="Rocha E."/>
            <person name="Yoon E.-J."/>
            <person name="Nemec A."/>
            <person name="Walker B."/>
            <person name="Young S.K."/>
            <person name="Zeng Q."/>
            <person name="Gargeya S."/>
            <person name="Fitzgerald M."/>
            <person name="Haas B."/>
            <person name="Abouelleil A."/>
            <person name="Alvarado L."/>
            <person name="Arachchi H.M."/>
            <person name="Berlin A.M."/>
            <person name="Chapman S.B."/>
            <person name="Dewar J."/>
            <person name="Goldberg J."/>
            <person name="Griggs A."/>
            <person name="Gujja S."/>
            <person name="Hansen M."/>
            <person name="Howarth C."/>
            <person name="Imamovic A."/>
            <person name="Larimer J."/>
            <person name="McCowan C."/>
            <person name="Murphy C."/>
            <person name="Neiman D."/>
            <person name="Pearson M."/>
            <person name="Priest M."/>
            <person name="Roberts A."/>
            <person name="Saif S."/>
            <person name="Shea T."/>
            <person name="Sisk P."/>
            <person name="Sykes S."/>
            <person name="Wortman J."/>
            <person name="Nusbaum C."/>
            <person name="Birren B."/>
        </authorList>
    </citation>
    <scope>NUCLEOTIDE SEQUENCE [LARGE SCALE GENOMIC DNA]</scope>
    <source>
        <strain evidence="1 2">ANC 3835</strain>
    </source>
</reference>